<sequence>MPAPRPPHSIELSIPHVLTQDQFDELEDLTFLHFEEAEDAWPISLKITSELLEAFSGPNPEDDREGQGQGEMVKTESTIISIATSREWDVENEEKMRQIVRNLLVEILGGGIEIKRS</sequence>
<gene>
    <name evidence="2" type="ORF">I303_04011</name>
</gene>
<dbReference type="GeneID" id="28967710"/>
<dbReference type="OrthoDB" id="2575515at2759"/>
<dbReference type="VEuPathDB" id="FungiDB:I303_04011"/>
<protein>
    <submittedName>
        <fullName evidence="2">Uncharacterized protein</fullName>
    </submittedName>
</protein>
<evidence type="ECO:0000313" key="2">
    <source>
        <dbReference type="EMBL" id="OBR86289.1"/>
    </source>
</evidence>
<dbReference type="EMBL" id="KI894030">
    <property type="protein sequence ID" value="OBR86289.1"/>
    <property type="molecule type" value="Genomic_DNA"/>
</dbReference>
<accession>A0A1A6A898</accession>
<dbReference type="AlphaFoldDB" id="A0A1A6A898"/>
<organism evidence="2">
    <name type="scientific">Kwoniella dejecticola CBS 10117</name>
    <dbReference type="NCBI Taxonomy" id="1296121"/>
    <lineage>
        <taxon>Eukaryota</taxon>
        <taxon>Fungi</taxon>
        <taxon>Dikarya</taxon>
        <taxon>Basidiomycota</taxon>
        <taxon>Agaricomycotina</taxon>
        <taxon>Tremellomycetes</taxon>
        <taxon>Tremellales</taxon>
        <taxon>Cryptococcaceae</taxon>
        <taxon>Kwoniella</taxon>
    </lineage>
</organism>
<feature type="region of interest" description="Disordered" evidence="1">
    <location>
        <begin position="55"/>
        <end position="74"/>
    </location>
</feature>
<evidence type="ECO:0000256" key="1">
    <source>
        <dbReference type="SAM" id="MobiDB-lite"/>
    </source>
</evidence>
<dbReference type="RefSeq" id="XP_018264131.2">
    <property type="nucleotide sequence ID" value="XM_018407323.2"/>
</dbReference>
<dbReference type="KEGG" id="kdj:28967710"/>
<reference evidence="2" key="1">
    <citation type="submission" date="2013-07" db="EMBL/GenBank/DDBJ databases">
        <title>The Genome Sequence of Cryptococcus dejecticola CBS10117.</title>
        <authorList>
            <consortium name="The Broad Institute Genome Sequencing Platform"/>
            <person name="Cuomo C."/>
            <person name="Litvintseva A."/>
            <person name="Chen Y."/>
            <person name="Heitman J."/>
            <person name="Sun S."/>
            <person name="Springer D."/>
            <person name="Dromer F."/>
            <person name="Young S.K."/>
            <person name="Zeng Q."/>
            <person name="Gargeya S."/>
            <person name="Fitzgerald M."/>
            <person name="Abouelleil A."/>
            <person name="Alvarado L."/>
            <person name="Berlin A.M."/>
            <person name="Chapman S.B."/>
            <person name="Dewar J."/>
            <person name="Goldberg J."/>
            <person name="Griggs A."/>
            <person name="Gujja S."/>
            <person name="Hansen M."/>
            <person name="Howarth C."/>
            <person name="Imamovic A."/>
            <person name="Larimer J."/>
            <person name="McCowan C."/>
            <person name="Murphy C."/>
            <person name="Pearson M."/>
            <person name="Priest M."/>
            <person name="Roberts A."/>
            <person name="Saif S."/>
            <person name="Shea T."/>
            <person name="Sykes S."/>
            <person name="Wortman J."/>
            <person name="Nusbaum C."/>
            <person name="Birren B."/>
        </authorList>
    </citation>
    <scope>NUCLEOTIDE SEQUENCE [LARGE SCALE GENOMIC DNA]</scope>
    <source>
        <strain evidence="2">CBS 10117</strain>
    </source>
</reference>
<proteinExistence type="predicted"/>
<name>A0A1A6A898_9TREE</name>